<dbReference type="Proteomes" id="UP000663901">
    <property type="component" value="Plasmid pOC5aB"/>
</dbReference>
<geneLocation type="plasmid" evidence="2 3">
    <name>pOC5aB</name>
</geneLocation>
<proteinExistence type="predicted"/>
<accession>A0A8A4KQV2</accession>
<evidence type="ECO:0000256" key="1">
    <source>
        <dbReference type="SAM" id="MobiDB-lite"/>
    </source>
</evidence>
<organism evidence="2 3">
    <name type="scientific">Pantoea ananas</name>
    <name type="common">Erwinia uredovora</name>
    <dbReference type="NCBI Taxonomy" id="553"/>
    <lineage>
        <taxon>Bacteria</taxon>
        <taxon>Pseudomonadati</taxon>
        <taxon>Pseudomonadota</taxon>
        <taxon>Gammaproteobacteria</taxon>
        <taxon>Enterobacterales</taxon>
        <taxon>Erwiniaceae</taxon>
        <taxon>Pantoea</taxon>
    </lineage>
</organism>
<feature type="region of interest" description="Disordered" evidence="1">
    <location>
        <begin position="53"/>
        <end position="72"/>
    </location>
</feature>
<evidence type="ECO:0000313" key="2">
    <source>
        <dbReference type="EMBL" id="QTC48516.1"/>
    </source>
</evidence>
<sequence length="72" mass="8152">MQAKRIYNVAFLGSDEKGSLPLFTRVEAVTAKRAQKLFVEQYRPVKGWFLGDPEDVTEQAQTDAETPNQHQA</sequence>
<dbReference type="AlphaFoldDB" id="A0A8A4KQV2"/>
<dbReference type="EMBL" id="CP059085">
    <property type="protein sequence ID" value="QTC48516.1"/>
    <property type="molecule type" value="Genomic_DNA"/>
</dbReference>
<evidence type="ECO:0000313" key="3">
    <source>
        <dbReference type="Proteomes" id="UP000663901"/>
    </source>
</evidence>
<dbReference type="RefSeq" id="WP_207806799.1">
    <property type="nucleotide sequence ID" value="NZ_CP059085.1"/>
</dbReference>
<name>A0A8A4KQV2_PANAN</name>
<keyword evidence="2" id="KW-0614">Plasmid</keyword>
<reference evidence="2" key="1">
    <citation type="submission" date="2020-07" db="EMBL/GenBank/DDBJ databases">
        <title>Genome Sequences for Panteoa spp. that cause Center Rot in Onions.</title>
        <authorList>
            <person name="Asselin J.A."/>
            <person name="Helmann T."/>
            <person name="Beer S."/>
            <person name="Stodghill P."/>
        </authorList>
    </citation>
    <scope>NUCLEOTIDE SEQUENCE</scope>
    <source>
        <strain evidence="2">OC5a</strain>
        <plasmid evidence="2">pOC5aB</plasmid>
    </source>
</reference>
<gene>
    <name evidence="2" type="ORF">H0Z12_22305</name>
</gene>
<protein>
    <submittedName>
        <fullName evidence="2">Uncharacterized protein</fullName>
    </submittedName>
</protein>
<feature type="compositionally biased region" description="Polar residues" evidence="1">
    <location>
        <begin position="58"/>
        <end position="72"/>
    </location>
</feature>